<comment type="subunit">
    <text evidence="8">Heterotrimeric transcription factor composed of three components, NF-YA, NF-YB and NF-YC. NF-YB and NF-YC must interact and dimerize for NF-YA association and DNA binding.</text>
</comment>
<evidence type="ECO:0000256" key="10">
    <source>
        <dbReference type="ARBA" id="ARBA00040590"/>
    </source>
</evidence>
<feature type="compositionally biased region" description="Basic and acidic residues" evidence="13">
    <location>
        <begin position="243"/>
        <end position="266"/>
    </location>
</feature>
<evidence type="ECO:0000256" key="2">
    <source>
        <dbReference type="ARBA" id="ARBA00023015"/>
    </source>
</evidence>
<evidence type="ECO:0000256" key="5">
    <source>
        <dbReference type="ARBA" id="ARBA00023163"/>
    </source>
</evidence>
<feature type="compositionally biased region" description="Basic and acidic residues" evidence="13">
    <location>
        <begin position="708"/>
        <end position="743"/>
    </location>
</feature>
<evidence type="ECO:0000256" key="8">
    <source>
        <dbReference type="ARBA" id="ARBA00025911"/>
    </source>
</evidence>
<keyword evidence="5" id="KW-0804">Transcription</keyword>
<keyword evidence="2" id="KW-0805">Transcription regulation</keyword>
<evidence type="ECO:0000256" key="1">
    <source>
        <dbReference type="ARBA" id="ARBA00004123"/>
    </source>
</evidence>
<evidence type="ECO:0000256" key="9">
    <source>
        <dbReference type="ARBA" id="ARBA00038129"/>
    </source>
</evidence>
<keyword evidence="14" id="KW-0812">Transmembrane</keyword>
<dbReference type="Proteomes" id="UP000316079">
    <property type="component" value="Unassembled WGS sequence"/>
</dbReference>
<feature type="compositionally biased region" description="Basic and acidic residues" evidence="13">
    <location>
        <begin position="497"/>
        <end position="532"/>
    </location>
</feature>
<proteinExistence type="inferred from homology"/>
<feature type="transmembrane region" description="Helical" evidence="14">
    <location>
        <begin position="34"/>
        <end position="54"/>
    </location>
</feature>
<feature type="compositionally biased region" description="Basic and acidic residues" evidence="13">
    <location>
        <begin position="590"/>
        <end position="623"/>
    </location>
</feature>
<comment type="function">
    <text evidence="7">Component of the sequence-specific heterotrimeric transcription factor (NF-Y) which specifically recognizes a 5'-CCAAT-3' box motif found in the promoters of its target genes. NF-Y can function as both an activator and a repressor, depending on its interacting cofactors.</text>
</comment>
<organism evidence="16 17">
    <name type="scientific">Danionella cerebrum</name>
    <dbReference type="NCBI Taxonomy" id="2873325"/>
    <lineage>
        <taxon>Eukaryota</taxon>
        <taxon>Metazoa</taxon>
        <taxon>Chordata</taxon>
        <taxon>Craniata</taxon>
        <taxon>Vertebrata</taxon>
        <taxon>Euteleostomi</taxon>
        <taxon>Actinopterygii</taxon>
        <taxon>Neopterygii</taxon>
        <taxon>Teleostei</taxon>
        <taxon>Ostariophysi</taxon>
        <taxon>Cypriniformes</taxon>
        <taxon>Danionidae</taxon>
        <taxon>Danioninae</taxon>
        <taxon>Danionella</taxon>
    </lineage>
</organism>
<feature type="compositionally biased region" description="Basic and acidic residues" evidence="13">
    <location>
        <begin position="216"/>
        <end position="225"/>
    </location>
</feature>
<feature type="region of interest" description="Disordered" evidence="13">
    <location>
        <begin position="458"/>
        <end position="771"/>
    </location>
</feature>
<keyword evidence="3" id="KW-0238">DNA-binding</keyword>
<dbReference type="InterPro" id="IPR050568">
    <property type="entry name" value="Transcr_DNA_Rep_Reg"/>
</dbReference>
<keyword evidence="4" id="KW-0010">Activator</keyword>
<comment type="similarity">
    <text evidence="9">Belongs to the NFYC/HAP5 subunit family.</text>
</comment>
<feature type="compositionally biased region" description="Basic and acidic residues" evidence="13">
    <location>
        <begin position="682"/>
        <end position="692"/>
    </location>
</feature>
<dbReference type="GO" id="GO:0000978">
    <property type="term" value="F:RNA polymerase II cis-regulatory region sequence-specific DNA binding"/>
    <property type="evidence" value="ECO:0007669"/>
    <property type="project" value="TreeGrafter"/>
</dbReference>
<accession>A0A553RGG5</accession>
<dbReference type="CDD" id="cd22908">
    <property type="entry name" value="HFD_NFYC-like"/>
    <property type="match status" value="1"/>
</dbReference>
<evidence type="ECO:0000313" key="17">
    <source>
        <dbReference type="Proteomes" id="UP000316079"/>
    </source>
</evidence>
<sequence length="1174" mass="133424">MDRMTDLLTVYEDDEANSFIDCQEILSNLLNFGILVQPVLMIVMYWPIITVFVNRPPRTGMKVKDSQQNHSSHQKKCTLRNTKIHQVQFRKILLKMKKKQNIGLLPSHAPLPEWTCIKQYLRYLDLDEPIIGLSCLTQVPDHPNEEGKRVLKYKCTMCIVEMELCSIVAHIIGRKHRQKYLELKRPDLVTWSDTDTQKQAGLIARAKAAVVEKQEGWGTPKELKKPRSLPISKVQNKPYNAKDFAEERRTGGKRLRDEPVDSRRMDYPNAVPRNRFNDRDLRDHVAEQYESSRIGTYEDRRSTMPPGPTHGGTFHDESRRGAVRETYNEHWDEAYQMQRYPHDPRAYMQQDGLVKKSRFSDATAQEVAVAQNSYSNKTDHRRPPPARGMQPILMQAPQPSHIPKQGNTFSNPASGSLIKSTDNVLDIIKNIQIQSVSDAMLLKEKLCTVLKEFEAEKSEQSVGYSAQSGGDRKGLNLTDPRRDSRQGVESMYLQKQRYQEPRQFQDDRRGFHEPGQKQADPRGVSDSRKNEADPWGFQEPRRYEGDHGGFQAPRNFNADPRGFPDNRQYEEDPRQYGDESRGYQELPQYEGDHGGFQDPRQFEADPRGFSDNRPYEEDSRGFPEPRQYGQDSGQYVEFQEGVQGMADTRGARNYEDYPDNIQESRPYSNDARGFQENQPHYPETRGFDDHGFAEYPPEDPMGHQDSAFYKEQDKDFRNPDFGRNWEHHKGHHQEGFGRPHAHLESLAPRGRGRNPRNAQGRGPQRHSLKDRRAEQELYDPFQPSGSPPPDARGSTRLDKFASTILELERGLGVAEDGIVKGGGGQDLEMSADSFGAGGSDAQQSLQSFWPRVMEEIRNLTVKDFRVQELPLARIKKIMKLDEDVKMISAEAPVLFAKAAQIFITELTLRAWIHTEDNKRRTLQRNDIAMAITKFDQFDFLIDIVPRDDLKPPKRQEEVRQSVAPTEPVQYYFTLAQQPGTVQVQGQQQGQQVAAPAATTLQPGQIIIAQPQQGQVLQGTTMQQLQQVQVAQSQATPITSAPVTMQVGEGQQVQIVQAAPQGQNQTQGAQPAGQTMQVMQQIITNTGEIQQIPVQLNTGQLQYIRLAQPVSGTQVVQGQIQTLAANTQQITQTEVQQGQQQFNQFTDGQELTQPMFIQSTGQTTDGQVTAQVTTD</sequence>
<evidence type="ECO:0000256" key="7">
    <source>
        <dbReference type="ARBA" id="ARBA00025263"/>
    </source>
</evidence>
<feature type="compositionally biased region" description="Basic and acidic residues" evidence="13">
    <location>
        <begin position="470"/>
        <end position="486"/>
    </location>
</feature>
<dbReference type="OrthoDB" id="1272441at2759"/>
<keyword evidence="14" id="KW-1133">Transmembrane helix</keyword>
<dbReference type="Pfam" id="PF00125">
    <property type="entry name" value="Histone"/>
    <property type="match status" value="1"/>
</dbReference>
<dbReference type="SUPFAM" id="SSF47113">
    <property type="entry name" value="Histone-fold"/>
    <property type="match status" value="1"/>
</dbReference>
<dbReference type="GO" id="GO:0001228">
    <property type="term" value="F:DNA-binding transcription activator activity, RNA polymerase II-specific"/>
    <property type="evidence" value="ECO:0007669"/>
    <property type="project" value="TreeGrafter"/>
</dbReference>
<feature type="compositionally biased region" description="Basic and acidic residues" evidence="13">
    <location>
        <begin position="562"/>
        <end position="582"/>
    </location>
</feature>
<dbReference type="GO" id="GO:0016602">
    <property type="term" value="C:CCAAT-binding factor complex"/>
    <property type="evidence" value="ECO:0007669"/>
    <property type="project" value="TreeGrafter"/>
</dbReference>
<dbReference type="PANTHER" id="PTHR10252">
    <property type="entry name" value="HISTONE-LIKE TRANSCRIPTION FACTOR CCAAT-RELATED"/>
    <property type="match status" value="1"/>
</dbReference>
<feature type="compositionally biased region" description="Polar residues" evidence="13">
    <location>
        <begin position="405"/>
        <end position="415"/>
    </location>
</feature>
<dbReference type="Gene3D" id="1.10.20.10">
    <property type="entry name" value="Histone, subunit A"/>
    <property type="match status" value="1"/>
</dbReference>
<dbReference type="GO" id="GO:0046982">
    <property type="term" value="F:protein heterodimerization activity"/>
    <property type="evidence" value="ECO:0007669"/>
    <property type="project" value="InterPro"/>
</dbReference>
<gene>
    <name evidence="16" type="ORF">DNTS_008046</name>
</gene>
<keyword evidence="6" id="KW-0539">Nucleus</keyword>
<feature type="region of interest" description="Disordered" evidence="13">
    <location>
        <begin position="370"/>
        <end position="415"/>
    </location>
</feature>
<protein>
    <recommendedName>
        <fullName evidence="10">Nuclear transcription factor Y subunit gamma</fullName>
    </recommendedName>
    <alternativeName>
        <fullName evidence="11">CAAT box DNA-binding protein subunit C</fullName>
    </alternativeName>
    <alternativeName>
        <fullName evidence="12">Nuclear transcription factor Y subunit C</fullName>
    </alternativeName>
</protein>
<dbReference type="InterPro" id="IPR009072">
    <property type="entry name" value="Histone-fold"/>
</dbReference>
<keyword evidence="17" id="KW-1185">Reference proteome</keyword>
<evidence type="ECO:0000313" key="16">
    <source>
        <dbReference type="EMBL" id="TRZ01264.1"/>
    </source>
</evidence>
<dbReference type="FunFam" id="1.10.20.10:FF:000006">
    <property type="entry name" value="Nuclear transcription factor Y subunit gamma"/>
    <property type="match status" value="1"/>
</dbReference>
<evidence type="ECO:0000256" key="12">
    <source>
        <dbReference type="ARBA" id="ARBA00042663"/>
    </source>
</evidence>
<evidence type="ECO:0000259" key="15">
    <source>
        <dbReference type="Pfam" id="PF00125"/>
    </source>
</evidence>
<evidence type="ECO:0000256" key="4">
    <source>
        <dbReference type="ARBA" id="ARBA00023159"/>
    </source>
</evidence>
<evidence type="ECO:0000256" key="13">
    <source>
        <dbReference type="SAM" id="MobiDB-lite"/>
    </source>
</evidence>
<feature type="domain" description="Core Histone H2A/H2B/H3" evidence="15">
    <location>
        <begin position="854"/>
        <end position="931"/>
    </location>
</feature>
<evidence type="ECO:0000256" key="6">
    <source>
        <dbReference type="ARBA" id="ARBA00023242"/>
    </source>
</evidence>
<dbReference type="AlphaFoldDB" id="A0A553RGG5"/>
<dbReference type="InterPro" id="IPR007125">
    <property type="entry name" value="H2A/H2B/H3"/>
</dbReference>
<dbReference type="STRING" id="623744.A0A553RGG5"/>
<evidence type="ECO:0000256" key="11">
    <source>
        <dbReference type="ARBA" id="ARBA00042333"/>
    </source>
</evidence>
<dbReference type="PANTHER" id="PTHR10252:SF8">
    <property type="entry name" value="NUCLEAR TRANSCRIPTION FACTOR Y SUBUNIT GAMMA"/>
    <property type="match status" value="1"/>
</dbReference>
<reference evidence="16 17" key="1">
    <citation type="journal article" date="2019" name="Sci. Data">
        <title>Hybrid genome assembly and annotation of Danionella translucida.</title>
        <authorList>
            <person name="Kadobianskyi M."/>
            <person name="Schulze L."/>
            <person name="Schuelke M."/>
            <person name="Judkewitz B."/>
        </authorList>
    </citation>
    <scope>NUCLEOTIDE SEQUENCE [LARGE SCALE GENOMIC DNA]</scope>
    <source>
        <strain evidence="16 17">Bolton</strain>
    </source>
</reference>
<name>A0A553RGG5_9TELE</name>
<evidence type="ECO:0000256" key="14">
    <source>
        <dbReference type="SAM" id="Phobius"/>
    </source>
</evidence>
<feature type="region of interest" description="Disordered" evidence="13">
    <location>
        <begin position="216"/>
        <end position="275"/>
    </location>
</feature>
<keyword evidence="14" id="KW-0472">Membrane</keyword>
<evidence type="ECO:0000256" key="3">
    <source>
        <dbReference type="ARBA" id="ARBA00023125"/>
    </source>
</evidence>
<dbReference type="EMBL" id="SRMA01024130">
    <property type="protein sequence ID" value="TRZ01264.1"/>
    <property type="molecule type" value="Genomic_DNA"/>
</dbReference>
<comment type="subcellular location">
    <subcellularLocation>
        <location evidence="1">Nucleus</location>
    </subcellularLocation>
</comment>
<comment type="caution">
    <text evidence="16">The sequence shown here is derived from an EMBL/GenBank/DDBJ whole genome shotgun (WGS) entry which is preliminary data.</text>
</comment>